<evidence type="ECO:0000256" key="3">
    <source>
        <dbReference type="ARBA" id="ARBA00023163"/>
    </source>
</evidence>
<dbReference type="SUPFAM" id="SSF46689">
    <property type="entry name" value="Homeodomain-like"/>
    <property type="match status" value="1"/>
</dbReference>
<dbReference type="Pfam" id="PF12833">
    <property type="entry name" value="HTH_18"/>
    <property type="match status" value="1"/>
</dbReference>
<dbReference type="EMBL" id="LQPE01000076">
    <property type="protein sequence ID" value="ORW05902.1"/>
    <property type="molecule type" value="Genomic_DNA"/>
</dbReference>
<dbReference type="SMART" id="SM00342">
    <property type="entry name" value="HTH_ARAC"/>
    <property type="match status" value="1"/>
</dbReference>
<proteinExistence type="predicted"/>
<evidence type="ECO:0000256" key="1">
    <source>
        <dbReference type="ARBA" id="ARBA00023015"/>
    </source>
</evidence>
<dbReference type="PROSITE" id="PS01124">
    <property type="entry name" value="HTH_ARAC_FAMILY_2"/>
    <property type="match status" value="1"/>
</dbReference>
<name>A0A1X1Y453_9MYCO</name>
<dbReference type="InterPro" id="IPR009057">
    <property type="entry name" value="Homeodomain-like_sf"/>
</dbReference>
<reference evidence="5 6" key="1">
    <citation type="submission" date="2016-01" db="EMBL/GenBank/DDBJ databases">
        <title>The new phylogeny of the genus Mycobacterium.</title>
        <authorList>
            <person name="Tarcisio F."/>
            <person name="Conor M."/>
            <person name="Antonella G."/>
            <person name="Elisabetta G."/>
            <person name="Giulia F.S."/>
            <person name="Sara T."/>
            <person name="Anna F."/>
            <person name="Clotilde B."/>
            <person name="Roberto B."/>
            <person name="Veronica D.S."/>
            <person name="Fabio R."/>
            <person name="Monica P."/>
            <person name="Olivier J."/>
            <person name="Enrico T."/>
            <person name="Nicola S."/>
        </authorList>
    </citation>
    <scope>NUCLEOTIDE SEQUENCE [LARGE SCALE GENOMIC DNA]</scope>
    <source>
        <strain evidence="5 6">DSM 45166</strain>
    </source>
</reference>
<accession>A0A1X1Y453</accession>
<dbReference type="InterPro" id="IPR050204">
    <property type="entry name" value="AraC_XylS_family_regulators"/>
</dbReference>
<dbReference type="InterPro" id="IPR018060">
    <property type="entry name" value="HTH_AraC"/>
</dbReference>
<keyword evidence="2" id="KW-0238">DNA-binding</keyword>
<dbReference type="Pfam" id="PF20240">
    <property type="entry name" value="DUF6597"/>
    <property type="match status" value="1"/>
</dbReference>
<organism evidence="5 6">
    <name type="scientific">Mycobacterium kyorinense</name>
    <dbReference type="NCBI Taxonomy" id="487514"/>
    <lineage>
        <taxon>Bacteria</taxon>
        <taxon>Bacillati</taxon>
        <taxon>Actinomycetota</taxon>
        <taxon>Actinomycetes</taxon>
        <taxon>Mycobacteriales</taxon>
        <taxon>Mycobacteriaceae</taxon>
        <taxon>Mycobacterium</taxon>
    </lineage>
</organism>
<dbReference type="OrthoDB" id="2559672at2"/>
<dbReference type="GO" id="GO:0003700">
    <property type="term" value="F:DNA-binding transcription factor activity"/>
    <property type="evidence" value="ECO:0007669"/>
    <property type="project" value="InterPro"/>
</dbReference>
<keyword evidence="1" id="KW-0805">Transcription regulation</keyword>
<dbReference type="InterPro" id="IPR046532">
    <property type="entry name" value="DUF6597"/>
</dbReference>
<gene>
    <name evidence="5" type="ORF">AWC14_26215</name>
</gene>
<evidence type="ECO:0000259" key="4">
    <source>
        <dbReference type="PROSITE" id="PS01124"/>
    </source>
</evidence>
<feature type="domain" description="HTH araC/xylS-type" evidence="4">
    <location>
        <begin position="162"/>
        <end position="262"/>
    </location>
</feature>
<dbReference type="GO" id="GO:0043565">
    <property type="term" value="F:sequence-specific DNA binding"/>
    <property type="evidence" value="ECO:0007669"/>
    <property type="project" value="InterPro"/>
</dbReference>
<comment type="caution">
    <text evidence="5">The sequence shown here is derived from an EMBL/GenBank/DDBJ whole genome shotgun (WGS) entry which is preliminary data.</text>
</comment>
<evidence type="ECO:0000313" key="5">
    <source>
        <dbReference type="EMBL" id="ORW05902.1"/>
    </source>
</evidence>
<evidence type="ECO:0000313" key="6">
    <source>
        <dbReference type="Proteomes" id="UP000193487"/>
    </source>
</evidence>
<dbReference type="AlphaFoldDB" id="A0A1X1Y453"/>
<evidence type="ECO:0000256" key="2">
    <source>
        <dbReference type="ARBA" id="ARBA00023125"/>
    </source>
</evidence>
<sequence>MTAGPQLHRPRPPLTDYLDYFGYWARDTGGPHRSRALPRGAATIVVDVSGRSWVDFYAADGHTRLDVPPAFIAGAGVASYVTRIDAAQTVMTVHFRPGGALPFTGIPLGELENSCIGLSELWGNDATVLRERLVEASSAVSRIALLESFLLGCMLCDGRQHHPGLAAVLGRVEHNPSLRVANVLELTGLSPKRLTALFRTEVGLAPKAYLRVRRLQAALKRLNAGEARGATIAADLGYFDQAHFVREFRSFTALSPSQYAHRRSWLPSHVELAGPKFTSQTTVKPR</sequence>
<keyword evidence="6" id="KW-1185">Reference proteome</keyword>
<dbReference type="RefSeq" id="WP_045382668.1">
    <property type="nucleotide sequence ID" value="NZ_BBKA01000086.1"/>
</dbReference>
<dbReference type="Proteomes" id="UP000193487">
    <property type="component" value="Unassembled WGS sequence"/>
</dbReference>
<keyword evidence="3" id="KW-0804">Transcription</keyword>
<protein>
    <submittedName>
        <fullName evidence="5">AraC family transcriptional regulator</fullName>
    </submittedName>
</protein>
<dbReference type="Gene3D" id="1.10.10.60">
    <property type="entry name" value="Homeodomain-like"/>
    <property type="match status" value="1"/>
</dbReference>
<dbReference type="PANTHER" id="PTHR46796">
    <property type="entry name" value="HTH-TYPE TRANSCRIPTIONAL ACTIVATOR RHAS-RELATED"/>
    <property type="match status" value="1"/>
</dbReference>